<dbReference type="AlphaFoldDB" id="A0A2H9TN81"/>
<name>A0A2H9TN81_9FUNG</name>
<feature type="region of interest" description="Disordered" evidence="1">
    <location>
        <begin position="156"/>
        <end position="191"/>
    </location>
</feature>
<organism evidence="3 4">
    <name type="scientific">Paramicrosporidium saccamoebae</name>
    <dbReference type="NCBI Taxonomy" id="1246581"/>
    <lineage>
        <taxon>Eukaryota</taxon>
        <taxon>Fungi</taxon>
        <taxon>Fungi incertae sedis</taxon>
        <taxon>Cryptomycota</taxon>
        <taxon>Cryptomycota incertae sedis</taxon>
        <taxon>Paramicrosporidium</taxon>
    </lineage>
</organism>
<reference evidence="3 4" key="1">
    <citation type="submission" date="2016-10" db="EMBL/GenBank/DDBJ databases">
        <title>The genome of Paramicrosporidium saccamoebae is the missing link in understanding Cryptomycota and Microsporidia evolution.</title>
        <authorList>
            <person name="Quandt C.A."/>
            <person name="Beaudet D."/>
            <person name="Corsaro D."/>
            <person name="Michel R."/>
            <person name="Corradi N."/>
            <person name="James T."/>
        </authorList>
    </citation>
    <scope>NUCLEOTIDE SEQUENCE [LARGE SCALE GENOMIC DNA]</scope>
    <source>
        <strain evidence="3 4">KSL3</strain>
    </source>
</reference>
<keyword evidence="4" id="KW-1185">Reference proteome</keyword>
<proteinExistence type="predicted"/>
<dbReference type="Proteomes" id="UP000240830">
    <property type="component" value="Unassembled WGS sequence"/>
</dbReference>
<dbReference type="EMBL" id="MTSL01000073">
    <property type="protein sequence ID" value="PJF19228.1"/>
    <property type="molecule type" value="Genomic_DNA"/>
</dbReference>
<evidence type="ECO:0000313" key="3">
    <source>
        <dbReference type="EMBL" id="PJF19228.1"/>
    </source>
</evidence>
<feature type="region of interest" description="Disordered" evidence="1">
    <location>
        <begin position="18"/>
        <end position="89"/>
    </location>
</feature>
<sequence length="400" mass="44674">MSTLDTGAQTKGIIKLRLNLATSEESKGNEGGGVKRSPAKRRHGGEKERVTEAIDDENRNGENRPVHDSRPGSVNRPVSDNKLVNDGRLANDKPVKLTVRLKAPEEKRKIVLSVKSRTEEKSESIDIESVDRPAKRLKTTTAPKVKRVHDVEVAGPKQTRTRRTTVASKEKNGATPHPFSTVPSAPKTAPTAAAKMPIPNFRPSNMTRVPIAALSSLTTMTPGEREEERILRQSISETFGTLWPMVTRPDASKTFTSWEDVPEKLVPYWLMLSPIDSALHAPTLKSQTLEVEQSDRSTRLVEEVTKLRSRYEQVTIKERNKEIATELLVLEQRLCLEEEKFLYAKLKSEYNKKVGELVARKRQHAEATNSALHPHQRILPKAWTSGSGIQILRGSSSENP</sequence>
<accession>A0A2H9TN81</accession>
<gene>
    <name evidence="3" type="ORF">PSACC_00964</name>
</gene>
<evidence type="ECO:0000256" key="1">
    <source>
        <dbReference type="SAM" id="MobiDB-lite"/>
    </source>
</evidence>
<feature type="compositionally biased region" description="Basic and acidic residues" evidence="1">
    <location>
        <begin position="45"/>
        <end position="70"/>
    </location>
</feature>
<evidence type="ECO:0000259" key="2">
    <source>
        <dbReference type="Pfam" id="PF15249"/>
    </source>
</evidence>
<comment type="caution">
    <text evidence="3">The sequence shown here is derived from an EMBL/GenBank/DDBJ whole genome shotgun (WGS) entry which is preliminary data.</text>
</comment>
<dbReference type="InterPro" id="IPR015671">
    <property type="entry name" value="GSCR1_dom"/>
</dbReference>
<protein>
    <recommendedName>
        <fullName evidence="2">GLTSCR protein conserved domain-containing protein</fullName>
    </recommendedName>
</protein>
<evidence type="ECO:0000313" key="4">
    <source>
        <dbReference type="Proteomes" id="UP000240830"/>
    </source>
</evidence>
<dbReference type="Pfam" id="PF15249">
    <property type="entry name" value="GLTSCR1"/>
    <property type="match status" value="1"/>
</dbReference>
<feature type="domain" description="GLTSCR protein conserved" evidence="2">
    <location>
        <begin position="246"/>
        <end position="346"/>
    </location>
</feature>